<keyword evidence="2" id="KW-1185">Reference proteome</keyword>
<proteinExistence type="predicted"/>
<evidence type="ECO:0000313" key="1">
    <source>
        <dbReference type="EMBL" id="OAD80437.1"/>
    </source>
</evidence>
<dbReference type="GeneID" id="28990819"/>
<dbReference type="InParanoid" id="A0A167QXR5"/>
<dbReference type="RefSeq" id="XP_018298477.1">
    <property type="nucleotide sequence ID" value="XM_018429913.1"/>
</dbReference>
<dbReference type="VEuPathDB" id="FungiDB:PHYBLDRAFT_137995"/>
<name>A0A167QXR5_PHYB8</name>
<evidence type="ECO:0000313" key="2">
    <source>
        <dbReference type="Proteomes" id="UP000077315"/>
    </source>
</evidence>
<organism evidence="1 2">
    <name type="scientific">Phycomyces blakesleeanus (strain ATCC 8743b / DSM 1359 / FGSC 10004 / NBRC 33097 / NRRL 1555)</name>
    <dbReference type="NCBI Taxonomy" id="763407"/>
    <lineage>
        <taxon>Eukaryota</taxon>
        <taxon>Fungi</taxon>
        <taxon>Fungi incertae sedis</taxon>
        <taxon>Mucoromycota</taxon>
        <taxon>Mucoromycotina</taxon>
        <taxon>Mucoromycetes</taxon>
        <taxon>Mucorales</taxon>
        <taxon>Phycomycetaceae</taxon>
        <taxon>Phycomyces</taxon>
    </lineage>
</organism>
<dbReference type="AlphaFoldDB" id="A0A167QXR5"/>
<accession>A0A167QXR5</accession>
<reference evidence="2" key="1">
    <citation type="submission" date="2015-06" db="EMBL/GenBank/DDBJ databases">
        <title>Expansion of signal transduction pathways in fungi by whole-genome duplication.</title>
        <authorList>
            <consortium name="DOE Joint Genome Institute"/>
            <person name="Corrochano L.M."/>
            <person name="Kuo A."/>
            <person name="Marcet-Houben M."/>
            <person name="Polaino S."/>
            <person name="Salamov A."/>
            <person name="Villalobos J.M."/>
            <person name="Alvarez M.I."/>
            <person name="Avalos J."/>
            <person name="Benito E.P."/>
            <person name="Benoit I."/>
            <person name="Burger G."/>
            <person name="Camino L.P."/>
            <person name="Canovas D."/>
            <person name="Cerda-Olmedo E."/>
            <person name="Cheng J.-F."/>
            <person name="Dominguez A."/>
            <person name="Elias M."/>
            <person name="Eslava A.P."/>
            <person name="Glaser F."/>
            <person name="Grimwood J."/>
            <person name="Gutierrez G."/>
            <person name="Heitman J."/>
            <person name="Henrissat B."/>
            <person name="Iturriaga E.A."/>
            <person name="Lang B.F."/>
            <person name="Lavin J.L."/>
            <person name="Lee S."/>
            <person name="Li W."/>
            <person name="Lindquist E."/>
            <person name="Lopez-Garcia S."/>
            <person name="Luque E.M."/>
            <person name="Marcos A.T."/>
            <person name="Martin J."/>
            <person name="McCluskey K."/>
            <person name="Medina H.R."/>
            <person name="Miralles-Duran A."/>
            <person name="Miyazaki A."/>
            <person name="Munoz-Torres E."/>
            <person name="Oguiza J.A."/>
            <person name="Ohm R."/>
            <person name="Olmedo M."/>
            <person name="Orejas M."/>
            <person name="Ortiz-Castellanos L."/>
            <person name="Pisabarro A.G."/>
            <person name="Rodriguez-Romero J."/>
            <person name="Ruiz-Herrera J."/>
            <person name="Ruiz-Vazquez R."/>
            <person name="Sanz C."/>
            <person name="Schackwitz W."/>
            <person name="Schmutz J."/>
            <person name="Shahriari M."/>
            <person name="Shelest E."/>
            <person name="Silva-Franco F."/>
            <person name="Soanes D."/>
            <person name="Syed K."/>
            <person name="Tagua V.G."/>
            <person name="Talbot N.J."/>
            <person name="Thon M."/>
            <person name="De vries R.P."/>
            <person name="Wiebenga A."/>
            <person name="Yadav J.S."/>
            <person name="Braun E.L."/>
            <person name="Baker S."/>
            <person name="Garre V."/>
            <person name="Horwitz B."/>
            <person name="Torres-Martinez S."/>
            <person name="Idnurm A."/>
            <person name="Herrera-Estrella A."/>
            <person name="Gabaldon T."/>
            <person name="Grigoriev I.V."/>
        </authorList>
    </citation>
    <scope>NUCLEOTIDE SEQUENCE [LARGE SCALE GENOMIC DNA]</scope>
    <source>
        <strain evidence="2">NRRL 1555(-)</strain>
    </source>
</reference>
<dbReference type="EMBL" id="KV440971">
    <property type="protein sequence ID" value="OAD80437.1"/>
    <property type="molecule type" value="Genomic_DNA"/>
</dbReference>
<gene>
    <name evidence="1" type="ORF">PHYBLDRAFT_137995</name>
</gene>
<dbReference type="Proteomes" id="UP000077315">
    <property type="component" value="Unassembled WGS sequence"/>
</dbReference>
<sequence>MFHHQPPQAISGSAVWHPRQFGFSSEILAAGDTMCAAAGTHGANGILDKALPKISDDERV</sequence>
<protein>
    <submittedName>
        <fullName evidence="1">Uncharacterized protein</fullName>
    </submittedName>
</protein>